<keyword evidence="3" id="KW-1185">Reference proteome</keyword>
<protein>
    <submittedName>
        <fullName evidence="2">DUF4188 domain-containing protein</fullName>
    </submittedName>
</protein>
<accession>A0ABP5JVZ5</accession>
<dbReference type="Pfam" id="PF13826">
    <property type="entry name" value="Monooxy_af470-like"/>
    <property type="match status" value="1"/>
</dbReference>
<reference evidence="3" key="1">
    <citation type="journal article" date="2019" name="Int. J. Syst. Evol. Microbiol.">
        <title>The Global Catalogue of Microorganisms (GCM) 10K type strain sequencing project: providing services to taxonomists for standard genome sequencing and annotation.</title>
        <authorList>
            <consortium name="The Broad Institute Genomics Platform"/>
            <consortium name="The Broad Institute Genome Sequencing Center for Infectious Disease"/>
            <person name="Wu L."/>
            <person name="Ma J."/>
        </authorList>
    </citation>
    <scope>NUCLEOTIDE SEQUENCE [LARGE SCALE GENOMIC DNA]</scope>
    <source>
        <strain evidence="3">JCM 15481</strain>
    </source>
</reference>
<comment type="caution">
    <text evidence="2">The sequence shown here is derived from an EMBL/GenBank/DDBJ whole genome shotgun (WGS) entry which is preliminary data.</text>
</comment>
<feature type="region of interest" description="Disordered" evidence="1">
    <location>
        <begin position="1"/>
        <end position="24"/>
    </location>
</feature>
<dbReference type="RefSeq" id="WP_344290196.1">
    <property type="nucleotide sequence ID" value="NZ_BAAAPF010000068.1"/>
</dbReference>
<proteinExistence type="predicted"/>
<dbReference type="Proteomes" id="UP001500443">
    <property type="component" value="Unassembled WGS sequence"/>
</dbReference>
<dbReference type="InterPro" id="IPR025444">
    <property type="entry name" value="Monooxy_af470"/>
</dbReference>
<name>A0ABP5JVZ5_9ACTN</name>
<evidence type="ECO:0000256" key="1">
    <source>
        <dbReference type="SAM" id="MobiDB-lite"/>
    </source>
</evidence>
<organism evidence="2 3">
    <name type="scientific">Streptomyces synnematoformans</name>
    <dbReference type="NCBI Taxonomy" id="415721"/>
    <lineage>
        <taxon>Bacteria</taxon>
        <taxon>Bacillati</taxon>
        <taxon>Actinomycetota</taxon>
        <taxon>Actinomycetes</taxon>
        <taxon>Kitasatosporales</taxon>
        <taxon>Streptomycetaceae</taxon>
        <taxon>Streptomyces</taxon>
    </lineage>
</organism>
<dbReference type="EMBL" id="BAAAPF010000068">
    <property type="protein sequence ID" value="GAA2122730.1"/>
    <property type="molecule type" value="Genomic_DNA"/>
</dbReference>
<sequence>MADDRFGEHDDPRKGPGDMPRIEQGRVNVDTGHGFVLFLVGMRINYLWKVHRWWPAFTAMPKMLAELGEDPERGLLGSRMSRRGRTITVVQYWRSAEHIMEFSKSRESAHRAYWKWFNRAVGSGGDVGIWHELYHVQPGSYEARYINMPAFGLGAAFGGEPGRRAEPE</sequence>
<evidence type="ECO:0000313" key="3">
    <source>
        <dbReference type="Proteomes" id="UP001500443"/>
    </source>
</evidence>
<evidence type="ECO:0000313" key="2">
    <source>
        <dbReference type="EMBL" id="GAA2122730.1"/>
    </source>
</evidence>
<gene>
    <name evidence="2" type="ORF">GCM10009802_26770</name>
</gene>